<keyword evidence="4 10" id="KW-0812">Transmembrane</keyword>
<keyword evidence="9" id="KW-0739">Sodium transport</keyword>
<reference evidence="13" key="1">
    <citation type="submission" date="2025-08" db="UniProtKB">
        <authorList>
            <consortium name="RefSeq"/>
        </authorList>
    </citation>
    <scope>IDENTIFICATION</scope>
    <source>
        <tissue evidence="13">Whole Larva</tissue>
    </source>
</reference>
<dbReference type="Gene3D" id="1.20.120.350">
    <property type="entry name" value="Voltage-gated potassium channels. Chain C"/>
    <property type="match status" value="1"/>
</dbReference>
<evidence type="ECO:0000313" key="12">
    <source>
        <dbReference type="Proteomes" id="UP000695000"/>
    </source>
</evidence>
<evidence type="ECO:0000259" key="11">
    <source>
        <dbReference type="PROSITE" id="PS50042"/>
    </source>
</evidence>
<evidence type="ECO:0000256" key="6">
    <source>
        <dbReference type="ARBA" id="ARBA00023053"/>
    </source>
</evidence>
<dbReference type="Gene3D" id="2.60.120.10">
    <property type="entry name" value="Jelly Rolls"/>
    <property type="match status" value="1"/>
</dbReference>
<feature type="transmembrane region" description="Helical" evidence="10">
    <location>
        <begin position="95"/>
        <end position="114"/>
    </location>
</feature>
<dbReference type="Pfam" id="PF00999">
    <property type="entry name" value="Na_H_Exchanger"/>
    <property type="match status" value="1"/>
</dbReference>
<dbReference type="InterPro" id="IPR018422">
    <property type="entry name" value="Cation/H_exchanger_CPA1"/>
</dbReference>
<feature type="transmembrane region" description="Helical" evidence="10">
    <location>
        <begin position="189"/>
        <end position="215"/>
    </location>
</feature>
<feature type="transmembrane region" description="Helical" evidence="10">
    <location>
        <begin position="221"/>
        <end position="243"/>
    </location>
</feature>
<dbReference type="PROSITE" id="PS50042">
    <property type="entry name" value="CNMP_BINDING_3"/>
    <property type="match status" value="1"/>
</dbReference>
<feature type="transmembrane region" description="Helical" evidence="10">
    <location>
        <begin position="308"/>
        <end position="333"/>
    </location>
</feature>
<evidence type="ECO:0000256" key="7">
    <source>
        <dbReference type="ARBA" id="ARBA00023065"/>
    </source>
</evidence>
<dbReference type="SUPFAM" id="SSF51206">
    <property type="entry name" value="cAMP-binding domain-like"/>
    <property type="match status" value="1"/>
</dbReference>
<dbReference type="InterPro" id="IPR018488">
    <property type="entry name" value="cNMP-bd_CS"/>
</dbReference>
<dbReference type="InterPro" id="IPR018490">
    <property type="entry name" value="cNMP-bd_dom_sf"/>
</dbReference>
<keyword evidence="2" id="KW-0813">Transport</keyword>
<gene>
    <name evidence="13" type="primary">LOC108558962</name>
</gene>
<keyword evidence="8 10" id="KW-0472">Membrane</keyword>
<feature type="transmembrane region" description="Helical" evidence="10">
    <location>
        <begin position="148"/>
        <end position="168"/>
    </location>
</feature>
<feature type="transmembrane region" description="Helical" evidence="10">
    <location>
        <begin position="250"/>
        <end position="268"/>
    </location>
</feature>
<keyword evidence="3" id="KW-1003">Cell membrane</keyword>
<feature type="transmembrane region" description="Helical" evidence="10">
    <location>
        <begin position="30"/>
        <end position="49"/>
    </location>
</feature>
<dbReference type="InterPro" id="IPR014710">
    <property type="entry name" value="RmlC-like_jellyroll"/>
</dbReference>
<keyword evidence="7" id="KW-0406">Ion transport</keyword>
<feature type="transmembrane region" description="Helical" evidence="10">
    <location>
        <begin position="403"/>
        <end position="423"/>
    </location>
</feature>
<feature type="transmembrane region" description="Helical" evidence="10">
    <location>
        <begin position="649"/>
        <end position="672"/>
    </location>
</feature>
<evidence type="ECO:0000256" key="3">
    <source>
        <dbReference type="ARBA" id="ARBA00022475"/>
    </source>
</evidence>
<evidence type="ECO:0000256" key="2">
    <source>
        <dbReference type="ARBA" id="ARBA00022448"/>
    </source>
</evidence>
<keyword evidence="6" id="KW-0915">Sodium</keyword>
<proteinExistence type="predicted"/>
<dbReference type="GeneID" id="108558962"/>
<organism evidence="12 13">
    <name type="scientific">Nicrophorus vespilloides</name>
    <name type="common">Boreal carrion beetle</name>
    <dbReference type="NCBI Taxonomy" id="110193"/>
    <lineage>
        <taxon>Eukaryota</taxon>
        <taxon>Metazoa</taxon>
        <taxon>Ecdysozoa</taxon>
        <taxon>Arthropoda</taxon>
        <taxon>Hexapoda</taxon>
        <taxon>Insecta</taxon>
        <taxon>Pterygota</taxon>
        <taxon>Neoptera</taxon>
        <taxon>Endopterygota</taxon>
        <taxon>Coleoptera</taxon>
        <taxon>Polyphaga</taxon>
        <taxon>Staphyliniformia</taxon>
        <taxon>Silphidae</taxon>
        <taxon>Nicrophorinae</taxon>
        <taxon>Nicrophorus</taxon>
    </lineage>
</organism>
<keyword evidence="12" id="KW-1185">Reference proteome</keyword>
<evidence type="ECO:0000256" key="5">
    <source>
        <dbReference type="ARBA" id="ARBA00022989"/>
    </source>
</evidence>
<protein>
    <submittedName>
        <fullName evidence="13">LOW QUALITY PROTEIN: sodium/hydrogen exchanger 10-like</fullName>
    </submittedName>
</protein>
<keyword evidence="5 10" id="KW-1133">Transmembrane helix</keyword>
<name>A0ABM1MAF4_NICVS</name>
<dbReference type="InterPro" id="IPR000595">
    <property type="entry name" value="cNMP-bd_dom"/>
</dbReference>
<dbReference type="PANTHER" id="PTHR10110">
    <property type="entry name" value="SODIUM/HYDROGEN EXCHANGER"/>
    <property type="match status" value="1"/>
</dbReference>
<dbReference type="RefSeq" id="XP_017771554.1">
    <property type="nucleotide sequence ID" value="XM_017916065.1"/>
</dbReference>
<evidence type="ECO:0000256" key="9">
    <source>
        <dbReference type="ARBA" id="ARBA00023201"/>
    </source>
</evidence>
<feature type="transmembrane region" description="Helical" evidence="10">
    <location>
        <begin position="61"/>
        <end position="83"/>
    </location>
</feature>
<dbReference type="CDD" id="cd00038">
    <property type="entry name" value="CAP_ED"/>
    <property type="match status" value="1"/>
</dbReference>
<comment type="subcellular location">
    <subcellularLocation>
        <location evidence="1">Cell membrane</location>
        <topology evidence="1">Multi-pass membrane protein</topology>
    </subcellularLocation>
</comment>
<evidence type="ECO:0000313" key="13">
    <source>
        <dbReference type="RefSeq" id="XP_017771554.1"/>
    </source>
</evidence>
<dbReference type="PROSITE" id="PS00888">
    <property type="entry name" value="CNMP_BINDING_1"/>
    <property type="match status" value="1"/>
</dbReference>
<dbReference type="InterPro" id="IPR006153">
    <property type="entry name" value="Cation/H_exchanger_TM"/>
</dbReference>
<dbReference type="PANTHER" id="PTHR10110:SF86">
    <property type="entry name" value="SODIUM_HYDROGEN EXCHANGER 7"/>
    <property type="match status" value="1"/>
</dbReference>
<accession>A0ABM1MAF4</accession>
<sequence>MNNISFFREIDDMGKEIQVVYQLDRSQIRWVGRSLPIFFIFFFASMVIASLLNRLRIPHELITLVLGICIAGVIANVREYYIYNKNFIEPRNVMMILHPIIIMKLVYNIDTYLFSKSIMQILLISTLGLLIYIFIFGFLLVMLIPSKFITLSFINIVSAGIILAPIEVPDAILELDRIKHLEVLMNGECIFGTALCYMTFYLCLGGFEGIVTEWYHVICYYIRYIFVSIIIGFLVGKLAAVAFKLLYNDALNAATLMVGSSFFVYFLAEDIIYTSGPLATFIEMYCIALERGSLCADVDNSIQNYLNIGYYTGTLFFVILLTSNIVTSIYRLVSVLQVAVSLGSYVAGNVARLLILLMLSPILSRIGYGFNFTSMLALFWAPKKGPMQLLHISAFQYYNLTKYMGNEFICFTIMYLLLMALINSTSLKAILKRFGLLEFSEARKNNINNCFSYINERRIRLISIMKMNRFFSDANWPLIQSTTVLTNVFKGDTEESEADNENIWGQRKMICPGCSKNILVEPSIKDLADISREVRLRVLKAQRVSYAKQYENGLLTKIELRGLLQAVEIAMDSQDMIIKLDELFRMFNDKVRSPCATIVAFNNLSFFQRLLEKIKMYLLQFKADDSYMLPKSKCKRWLYKLTLHQAFRITYFLIIIIQMISLVVGYTFYAYHMDNKHMMIFHNTFFFALYLIQFIVMIIAYSNSGFKIACKYYARLGRSHWNKFDLLVLILHSIDVIVSPIIEDYGDLKSNAYLQFFLFTRVLRVVKLMKLLEHFFPKFITYCDRAIDVRVTYAFTIGKALVVGYDDVLEVLPKMSDNEKIRESIRLKLDSDRLALTKELGMLGKDRPWIAITVKTKQAMAATLIHMISNVDELKYAGIVDNYEYEKLYLTITDTLKDIGSIKSFPTMPPKSIFFEVPWIYEDDTIIHFLYNKVTTKIWDAGDIICKQGETAEGVFILVAGKFCFRSNRCVDLMSLRICLFKIKYVPVDEYLALMNNYGLLPIKDFLKNTRFKEIQDEYLMMGNSLGELSVLTNRPYSSTIIADAPSQAFIIPAKVMNEAIDISCDPVNGLAARLWKYITFILARRVMQDTPMYVSYSESKLNVILNRSFVPDLSCYRMVVLSELVEDVILIQGLIVDNNTREIYTAPCYVPRSVQKMLLPSASTMMHVQFCTKLIIIPVKDADQYETMEKIQILSELVNITLSFSFLSLNIVIFLIKMVKSDKKHLLEIGKSDSRSRRHSWNMKRKGKSRVCISYDLSFIAFLTKHLISSLPRQHQEATFTKVLQALLTCRKDHRRCWEK</sequence>
<evidence type="ECO:0000256" key="4">
    <source>
        <dbReference type="ARBA" id="ARBA00022692"/>
    </source>
</evidence>
<evidence type="ECO:0000256" key="1">
    <source>
        <dbReference type="ARBA" id="ARBA00004651"/>
    </source>
</evidence>
<dbReference type="InterPro" id="IPR027359">
    <property type="entry name" value="Volt_channel_dom_sf"/>
</dbReference>
<evidence type="ECO:0000256" key="8">
    <source>
        <dbReference type="ARBA" id="ARBA00023136"/>
    </source>
</evidence>
<feature type="transmembrane region" description="Helical" evidence="10">
    <location>
        <begin position="724"/>
        <end position="742"/>
    </location>
</feature>
<feature type="transmembrane region" description="Helical" evidence="10">
    <location>
        <begin position="121"/>
        <end position="142"/>
    </location>
</feature>
<feature type="domain" description="Cyclic nucleotide-binding" evidence="11">
    <location>
        <begin position="930"/>
        <end position="1061"/>
    </location>
</feature>
<feature type="transmembrane region" description="Helical" evidence="10">
    <location>
        <begin position="1198"/>
        <end position="1217"/>
    </location>
</feature>
<dbReference type="Proteomes" id="UP000695000">
    <property type="component" value="Unplaced"/>
</dbReference>
<feature type="transmembrane region" description="Helical" evidence="10">
    <location>
        <begin position="684"/>
        <end position="703"/>
    </location>
</feature>
<feature type="transmembrane region" description="Helical" evidence="10">
    <location>
        <begin position="353"/>
        <end position="381"/>
    </location>
</feature>
<evidence type="ECO:0000256" key="10">
    <source>
        <dbReference type="SAM" id="Phobius"/>
    </source>
</evidence>